<sequence length="375" mass="42613">MYDCALAVSLLAYYALAVVSWRAGRPRLSLLLACLCAYALRETAETTRGSTVGEWDLYSSNRSRGTNMPTVVSLNRMLALLPAALVCFAIAPGWSKSSFSPEAMRRWAVLHANGQLFVQRLPLLQSRAIVLSDHTRWNQDMFQNFFNVGDDPYFIVTNETATALAPLFHAEMIPRRRERRQRFPEAKRRIRERLLSHERMRMIIYAAGNAMGSSRRRNSSFPFLLAFAYAVPLIATFTVGDPYDTRHGKALPFAVLGRAVIRPRGGENRATGVFQRSRAIRWPEPLRDHEDFDAYSERWARRAAELAQAVMEDKQLATEWLWTVAQALRVRADRPWDLGLPYELSARGIDGIANWAAELLADAVTYRLQAGEKYQ</sequence>
<organism evidence="2">
    <name type="scientific">viral metagenome</name>
    <dbReference type="NCBI Taxonomy" id="1070528"/>
    <lineage>
        <taxon>unclassified sequences</taxon>
        <taxon>metagenomes</taxon>
        <taxon>organismal metagenomes</taxon>
    </lineage>
</organism>
<keyword evidence="1" id="KW-0472">Membrane</keyword>
<proteinExistence type="predicted"/>
<protein>
    <submittedName>
        <fullName evidence="2">Uncharacterized protein</fullName>
    </submittedName>
</protein>
<keyword evidence="1" id="KW-0812">Transmembrane</keyword>
<keyword evidence="1" id="KW-1133">Transmembrane helix</keyword>
<name>A0A6C0KEY4_9ZZZZ</name>
<dbReference type="EMBL" id="MN740855">
    <property type="protein sequence ID" value="QHU15327.1"/>
    <property type="molecule type" value="Genomic_DNA"/>
</dbReference>
<evidence type="ECO:0000313" key="2">
    <source>
        <dbReference type="EMBL" id="QHU15327.1"/>
    </source>
</evidence>
<dbReference type="AlphaFoldDB" id="A0A6C0KEY4"/>
<reference evidence="2" key="1">
    <citation type="journal article" date="2020" name="Nature">
        <title>Giant virus diversity and host interactions through global metagenomics.</title>
        <authorList>
            <person name="Schulz F."/>
            <person name="Roux S."/>
            <person name="Paez-Espino D."/>
            <person name="Jungbluth S."/>
            <person name="Walsh D.A."/>
            <person name="Denef V.J."/>
            <person name="McMahon K.D."/>
            <person name="Konstantinidis K.T."/>
            <person name="Eloe-Fadrosh E.A."/>
            <person name="Kyrpides N.C."/>
            <person name="Woyke T."/>
        </authorList>
    </citation>
    <scope>NUCLEOTIDE SEQUENCE</scope>
    <source>
        <strain evidence="2">GVMAG-S-1103017-68</strain>
    </source>
</reference>
<feature type="transmembrane region" description="Helical" evidence="1">
    <location>
        <begin position="77"/>
        <end position="95"/>
    </location>
</feature>
<accession>A0A6C0KEY4</accession>
<evidence type="ECO:0000256" key="1">
    <source>
        <dbReference type="SAM" id="Phobius"/>
    </source>
</evidence>